<evidence type="ECO:0000313" key="2">
    <source>
        <dbReference type="EMBL" id="OJF15332.1"/>
    </source>
</evidence>
<dbReference type="Pfam" id="PF19493">
    <property type="entry name" value="Trypco1"/>
    <property type="match status" value="1"/>
</dbReference>
<dbReference type="RefSeq" id="WP_071803579.1">
    <property type="nucleotide sequence ID" value="NZ_MEIA01000058.1"/>
</dbReference>
<evidence type="ECO:0000259" key="1">
    <source>
        <dbReference type="Pfam" id="PF19493"/>
    </source>
</evidence>
<protein>
    <recommendedName>
        <fullName evidence="1">Trypsin-co-occurring domain-containing protein</fullName>
    </recommendedName>
</protein>
<gene>
    <name evidence="2" type="ORF">BG844_05155</name>
</gene>
<proteinExistence type="predicted"/>
<dbReference type="AlphaFoldDB" id="A0A1K0GVC2"/>
<name>A0A1K0GVC2_9ACTN</name>
<accession>A0A1K0GVC2</accession>
<keyword evidence="3" id="KW-1185">Reference proteome</keyword>
<comment type="caution">
    <text evidence="2">The sequence shown here is derived from an EMBL/GenBank/DDBJ whole genome shotgun (WGS) entry which is preliminary data.</text>
</comment>
<dbReference type="Proteomes" id="UP000182486">
    <property type="component" value="Unassembled WGS sequence"/>
</dbReference>
<feature type="domain" description="Trypsin-co-occurring" evidence="1">
    <location>
        <begin position="17"/>
        <end position="96"/>
    </location>
</feature>
<evidence type="ECO:0000313" key="3">
    <source>
        <dbReference type="Proteomes" id="UP000182486"/>
    </source>
</evidence>
<dbReference type="NCBIfam" id="NF041216">
    <property type="entry name" value="CU044_2847_fam"/>
    <property type="match status" value="1"/>
</dbReference>
<reference evidence="2 3" key="1">
    <citation type="submission" date="2016-09" db="EMBL/GenBank/DDBJ databases">
        <title>Couchioplanes caeruleus draft genome sequence.</title>
        <authorList>
            <person name="Sheehan J."/>
            <person name="Caffrey P."/>
        </authorList>
    </citation>
    <scope>NUCLEOTIDE SEQUENCE [LARGE SCALE GENOMIC DNA]</scope>
    <source>
        <strain evidence="2 3">DSM 43634</strain>
    </source>
</reference>
<sequence>MSSEVVRYRVDAETVAQIEIAPVAGFRPAGAGDIAGTVKESVGPALAAAKVLLDQVRDMAPDSVEVKFGIKVTGTANWVVAKAATEANFEVTMSWRPEPLGGRG</sequence>
<dbReference type="InterPro" id="IPR045794">
    <property type="entry name" value="Trypco1"/>
</dbReference>
<dbReference type="EMBL" id="MEIA01000058">
    <property type="protein sequence ID" value="OJF15332.1"/>
    <property type="molecule type" value="Genomic_DNA"/>
</dbReference>
<organism evidence="2 3">
    <name type="scientific">Couchioplanes caeruleus subsp. caeruleus</name>
    <dbReference type="NCBI Taxonomy" id="56427"/>
    <lineage>
        <taxon>Bacteria</taxon>
        <taxon>Bacillati</taxon>
        <taxon>Actinomycetota</taxon>
        <taxon>Actinomycetes</taxon>
        <taxon>Micromonosporales</taxon>
        <taxon>Micromonosporaceae</taxon>
        <taxon>Couchioplanes</taxon>
    </lineage>
</organism>